<evidence type="ECO:0000313" key="2">
    <source>
        <dbReference type="Proteomes" id="UP001159364"/>
    </source>
</evidence>
<dbReference type="PANTHER" id="PTHR35317">
    <property type="entry name" value="OS04G0629600 PROTEIN"/>
    <property type="match status" value="1"/>
</dbReference>
<comment type="caution">
    <text evidence="1">The sequence shown here is derived from an EMBL/GenBank/DDBJ whole genome shotgun (WGS) entry which is preliminary data.</text>
</comment>
<name>A0AAV8SB69_9ROSI</name>
<dbReference type="PANTHER" id="PTHR35317:SF28">
    <property type="entry name" value="ZINC FINGER, CCHC-TYPE, RIBONUCLEASE H-LIKE DOMAIN, GAG-PRE-INTEGRASE DOMAIN PROTEIN-RELATED"/>
    <property type="match status" value="1"/>
</dbReference>
<gene>
    <name evidence="1" type="ORF">K2173_018763</name>
</gene>
<evidence type="ECO:0000313" key="1">
    <source>
        <dbReference type="EMBL" id="KAJ8749283.1"/>
    </source>
</evidence>
<evidence type="ECO:0008006" key="3">
    <source>
        <dbReference type="Google" id="ProtNLM"/>
    </source>
</evidence>
<proteinExistence type="predicted"/>
<dbReference type="Pfam" id="PF14223">
    <property type="entry name" value="Retrotran_gag_2"/>
    <property type="match status" value="1"/>
</dbReference>
<dbReference type="AlphaFoldDB" id="A0AAV8SB69"/>
<organism evidence="1 2">
    <name type="scientific">Erythroxylum novogranatense</name>
    <dbReference type="NCBI Taxonomy" id="1862640"/>
    <lineage>
        <taxon>Eukaryota</taxon>
        <taxon>Viridiplantae</taxon>
        <taxon>Streptophyta</taxon>
        <taxon>Embryophyta</taxon>
        <taxon>Tracheophyta</taxon>
        <taxon>Spermatophyta</taxon>
        <taxon>Magnoliopsida</taxon>
        <taxon>eudicotyledons</taxon>
        <taxon>Gunneridae</taxon>
        <taxon>Pentapetalae</taxon>
        <taxon>rosids</taxon>
        <taxon>fabids</taxon>
        <taxon>Malpighiales</taxon>
        <taxon>Erythroxylaceae</taxon>
        <taxon>Erythroxylum</taxon>
    </lineage>
</organism>
<sequence length="114" mass="13041">MASNGMSMFQFPRFTKDNYVSWCLRMKALLGAHDAWEIVESGYVQPQNEAALPPNEKDALTKSRKNNQKALTFIHQCLDEGMFEKVAQASTAKETWEILKNSFEGVDKVRKVRL</sequence>
<accession>A0AAV8SB69</accession>
<reference evidence="1 2" key="1">
    <citation type="submission" date="2021-09" db="EMBL/GenBank/DDBJ databases">
        <title>Genomic insights and catalytic innovation underlie evolution of tropane alkaloids biosynthesis.</title>
        <authorList>
            <person name="Wang Y.-J."/>
            <person name="Tian T."/>
            <person name="Huang J.-P."/>
            <person name="Huang S.-X."/>
        </authorList>
    </citation>
    <scope>NUCLEOTIDE SEQUENCE [LARGE SCALE GENOMIC DNA]</scope>
    <source>
        <strain evidence="1">KIB-2018</strain>
        <tissue evidence="1">Leaf</tissue>
    </source>
</reference>
<dbReference type="EMBL" id="JAIWQS010000012">
    <property type="protein sequence ID" value="KAJ8749283.1"/>
    <property type="molecule type" value="Genomic_DNA"/>
</dbReference>
<keyword evidence="2" id="KW-1185">Reference proteome</keyword>
<dbReference type="Proteomes" id="UP001159364">
    <property type="component" value="Linkage Group LG12"/>
</dbReference>
<protein>
    <recommendedName>
        <fullName evidence="3">DUF4219 domain-containing protein</fullName>
    </recommendedName>
</protein>